<keyword evidence="6" id="KW-0131">Cell cycle</keyword>
<gene>
    <name evidence="8" type="ORF">OS493_012087</name>
</gene>
<dbReference type="PANTHER" id="PTHR14418">
    <property type="entry name" value="CONDENSIN COMPLEX SUBUNIT 3-RELATED"/>
    <property type="match status" value="1"/>
</dbReference>
<dbReference type="GO" id="GO:0051301">
    <property type="term" value="P:cell division"/>
    <property type="evidence" value="ECO:0007669"/>
    <property type="project" value="UniProtKB-KW"/>
</dbReference>
<comment type="caution">
    <text evidence="8">The sequence shown here is derived from an EMBL/GenBank/DDBJ whole genome shotgun (WGS) entry which is preliminary data.</text>
</comment>
<dbReference type="EMBL" id="MU825401">
    <property type="protein sequence ID" value="KAJ7392424.1"/>
    <property type="molecule type" value="Genomic_DNA"/>
</dbReference>
<evidence type="ECO:0000256" key="1">
    <source>
        <dbReference type="ARBA" id="ARBA00004286"/>
    </source>
</evidence>
<dbReference type="GO" id="GO:0007076">
    <property type="term" value="P:mitotic chromosome condensation"/>
    <property type="evidence" value="ECO:0007669"/>
    <property type="project" value="InterPro"/>
</dbReference>
<keyword evidence="5" id="KW-0226">DNA condensation</keyword>
<keyword evidence="4" id="KW-0498">Mitosis</keyword>
<feature type="domain" description="Nuclear condensin complex subunit 3 C-terminal" evidence="7">
    <location>
        <begin position="15"/>
        <end position="103"/>
    </location>
</feature>
<evidence type="ECO:0000313" key="9">
    <source>
        <dbReference type="Proteomes" id="UP001163046"/>
    </source>
</evidence>
<dbReference type="GO" id="GO:0000793">
    <property type="term" value="C:condensed chromosome"/>
    <property type="evidence" value="ECO:0007669"/>
    <property type="project" value="TreeGrafter"/>
</dbReference>
<keyword evidence="9" id="KW-1185">Reference proteome</keyword>
<comment type="subcellular location">
    <subcellularLocation>
        <location evidence="1">Chromosome</location>
    </subcellularLocation>
</comment>
<evidence type="ECO:0000259" key="7">
    <source>
        <dbReference type="Pfam" id="PF12719"/>
    </source>
</evidence>
<protein>
    <recommendedName>
        <fullName evidence="7">Nuclear condensin complex subunit 3 C-terminal domain-containing protein</fullName>
    </recommendedName>
</protein>
<evidence type="ECO:0000256" key="3">
    <source>
        <dbReference type="ARBA" id="ARBA00022618"/>
    </source>
</evidence>
<evidence type="ECO:0000256" key="4">
    <source>
        <dbReference type="ARBA" id="ARBA00022776"/>
    </source>
</evidence>
<sequence length="166" mass="17908">MNPIIHLKHKPGAGEEAFLPTLKTLFSAPVSSPLASVNINNVAELLLQLTNSKYLEKKGNSIDTTEVSSIHVSLSLAVANEILSSPDAPGVRLLCKILTMMDLTGCAQSTVKEMKILTTRMIEEIEDSVAVKSLNKFHKMLLILTDSENGEIQGAFVAVSCLDSND</sequence>
<organism evidence="8 9">
    <name type="scientific">Desmophyllum pertusum</name>
    <dbReference type="NCBI Taxonomy" id="174260"/>
    <lineage>
        <taxon>Eukaryota</taxon>
        <taxon>Metazoa</taxon>
        <taxon>Cnidaria</taxon>
        <taxon>Anthozoa</taxon>
        <taxon>Hexacorallia</taxon>
        <taxon>Scleractinia</taxon>
        <taxon>Caryophylliina</taxon>
        <taxon>Caryophylliidae</taxon>
        <taxon>Desmophyllum</taxon>
    </lineage>
</organism>
<reference evidence="8" key="1">
    <citation type="submission" date="2023-01" db="EMBL/GenBank/DDBJ databases">
        <title>Genome assembly of the deep-sea coral Lophelia pertusa.</title>
        <authorList>
            <person name="Herrera S."/>
            <person name="Cordes E."/>
        </authorList>
    </citation>
    <scope>NUCLEOTIDE SEQUENCE</scope>
    <source>
        <strain evidence="8">USNM1676648</strain>
        <tissue evidence="8">Polyp</tissue>
    </source>
</reference>
<dbReference type="InterPro" id="IPR025977">
    <property type="entry name" value="Cnd3_C"/>
</dbReference>
<proteinExistence type="predicted"/>
<keyword evidence="2" id="KW-0158">Chromosome</keyword>
<dbReference type="AlphaFoldDB" id="A0A9X0A6B3"/>
<accession>A0A9X0A6B3</accession>
<keyword evidence="3" id="KW-0132">Cell division</keyword>
<dbReference type="InterPro" id="IPR027165">
    <property type="entry name" value="CND3"/>
</dbReference>
<evidence type="ECO:0000256" key="6">
    <source>
        <dbReference type="ARBA" id="ARBA00023306"/>
    </source>
</evidence>
<dbReference type="Proteomes" id="UP001163046">
    <property type="component" value="Unassembled WGS sequence"/>
</dbReference>
<dbReference type="PANTHER" id="PTHR14418:SF5">
    <property type="entry name" value="CONDENSIN COMPLEX SUBUNIT 3"/>
    <property type="match status" value="1"/>
</dbReference>
<dbReference type="OrthoDB" id="27187at2759"/>
<evidence type="ECO:0000256" key="5">
    <source>
        <dbReference type="ARBA" id="ARBA00023067"/>
    </source>
</evidence>
<dbReference type="Pfam" id="PF12719">
    <property type="entry name" value="Cnd3"/>
    <property type="match status" value="1"/>
</dbReference>
<evidence type="ECO:0000256" key="2">
    <source>
        <dbReference type="ARBA" id="ARBA00022454"/>
    </source>
</evidence>
<evidence type="ECO:0000313" key="8">
    <source>
        <dbReference type="EMBL" id="KAJ7392424.1"/>
    </source>
</evidence>
<name>A0A9X0A6B3_9CNID</name>
<dbReference type="GO" id="GO:0000796">
    <property type="term" value="C:condensin complex"/>
    <property type="evidence" value="ECO:0007669"/>
    <property type="project" value="InterPro"/>
</dbReference>